<evidence type="ECO:0000256" key="1">
    <source>
        <dbReference type="SAM" id="Phobius"/>
    </source>
</evidence>
<name>A0A2D6YG68_9DELT</name>
<comment type="caution">
    <text evidence="3">The sequence shown here is derived from an EMBL/GenBank/DDBJ whole genome shotgun (WGS) entry which is preliminary data.</text>
</comment>
<dbReference type="InterPro" id="IPR009936">
    <property type="entry name" value="DUF1468"/>
</dbReference>
<feature type="transmembrane region" description="Helical" evidence="1">
    <location>
        <begin position="57"/>
        <end position="74"/>
    </location>
</feature>
<feature type="transmembrane region" description="Helical" evidence="1">
    <location>
        <begin position="18"/>
        <end position="36"/>
    </location>
</feature>
<organism evidence="3 4">
    <name type="scientific">SAR324 cluster bacterium</name>
    <dbReference type="NCBI Taxonomy" id="2024889"/>
    <lineage>
        <taxon>Bacteria</taxon>
        <taxon>Deltaproteobacteria</taxon>
        <taxon>SAR324 cluster</taxon>
    </lineage>
</organism>
<keyword evidence="1" id="KW-0472">Membrane</keyword>
<evidence type="ECO:0000259" key="2">
    <source>
        <dbReference type="Pfam" id="PF07331"/>
    </source>
</evidence>
<proteinExistence type="predicted"/>
<dbReference type="Proteomes" id="UP000226525">
    <property type="component" value="Unassembled WGS sequence"/>
</dbReference>
<dbReference type="Pfam" id="PF07331">
    <property type="entry name" value="TctB"/>
    <property type="match status" value="1"/>
</dbReference>
<sequence length="160" mass="18182">MTVQSNGSDTRSLNTSRWLIPGLIILFCLVAFYFTTQFDRVPEILKRGIQPSDFPQLILLLLTGLACLLPFENIQQNRAAIPPSVFISLTLMIIFVLLTHLDFFIALGCFGGLLSFSWGERRLGALFLVTLLLPTFVFFLFDLVFEVRFPRGLLTNLWYG</sequence>
<dbReference type="EMBL" id="NZEX01000016">
    <property type="protein sequence ID" value="MAH62177.1"/>
    <property type="molecule type" value="Genomic_DNA"/>
</dbReference>
<feature type="transmembrane region" description="Helical" evidence="1">
    <location>
        <begin position="86"/>
        <end position="116"/>
    </location>
</feature>
<accession>A0A2D6YG68</accession>
<gene>
    <name evidence="3" type="ORF">CMN54_01755</name>
</gene>
<keyword evidence="1" id="KW-1133">Transmembrane helix</keyword>
<keyword evidence="1" id="KW-0812">Transmembrane</keyword>
<feature type="transmembrane region" description="Helical" evidence="1">
    <location>
        <begin position="123"/>
        <end position="145"/>
    </location>
</feature>
<feature type="domain" description="DUF1468" evidence="2">
    <location>
        <begin position="21"/>
        <end position="150"/>
    </location>
</feature>
<reference evidence="4" key="1">
    <citation type="submission" date="2017-09" db="EMBL/GenBank/DDBJ databases">
        <title>The Reconstruction of 2,631 Draft Metagenome-Assembled Genomes from the Global Oceans.</title>
        <authorList>
            <person name="Tully B.J."/>
            <person name="Graham E.D."/>
            <person name="Heidelberg J.F."/>
        </authorList>
    </citation>
    <scope>NUCLEOTIDE SEQUENCE [LARGE SCALE GENOMIC DNA]</scope>
</reference>
<protein>
    <recommendedName>
        <fullName evidence="2">DUF1468 domain-containing protein</fullName>
    </recommendedName>
</protein>
<evidence type="ECO:0000313" key="4">
    <source>
        <dbReference type="Proteomes" id="UP000226525"/>
    </source>
</evidence>
<evidence type="ECO:0000313" key="3">
    <source>
        <dbReference type="EMBL" id="MAH62177.1"/>
    </source>
</evidence>
<dbReference type="AlphaFoldDB" id="A0A2D6YG68"/>